<accession>A0A090KTP4</accession>
<evidence type="ECO:0000313" key="5">
    <source>
        <dbReference type="WormBase" id="SRAE_X000255400"/>
    </source>
</evidence>
<sequence>MMNNILNNLILNFYNVIKKDIKSLKIMHLFILFSSFLILTFALNEKELECYTCDNFCDCLKPKISLCPPTSRCYALRYENHTYAHMGCAIKCDFVNSVGYGSCEDCTGERCIEPYTELEVDYSGCFNQKNSINKRDIGSGATFNSHHSIGEGANPDGSRIGDGVYHNNNGIGQGANPGAVGIGSGIEPQNMGIGNGANPNQPNIGGGTIFEEPRRVHFGNPSPKLDHHPHSPRDIGDGAVPRYREPIGSGAQPFGNNGHQIVKSNIFNFILLPLIFIYFL</sequence>
<keyword evidence="1" id="KW-1133">Transmembrane helix</keyword>
<organism evidence="2">
    <name type="scientific">Strongyloides ratti</name>
    <name type="common">Parasitic roundworm</name>
    <dbReference type="NCBI Taxonomy" id="34506"/>
    <lineage>
        <taxon>Eukaryota</taxon>
        <taxon>Metazoa</taxon>
        <taxon>Ecdysozoa</taxon>
        <taxon>Nematoda</taxon>
        <taxon>Chromadorea</taxon>
        <taxon>Rhabditida</taxon>
        <taxon>Tylenchina</taxon>
        <taxon>Panagrolaimomorpha</taxon>
        <taxon>Strongyloidoidea</taxon>
        <taxon>Strongyloididae</taxon>
        <taxon>Strongyloides</taxon>
    </lineage>
</organism>
<feature type="transmembrane region" description="Helical" evidence="1">
    <location>
        <begin position="26"/>
        <end position="43"/>
    </location>
</feature>
<dbReference type="CTD" id="36385635"/>
<dbReference type="EMBL" id="LN609401">
    <property type="protein sequence ID" value="CEF60771.1"/>
    <property type="molecule type" value="Genomic_DNA"/>
</dbReference>
<gene>
    <name evidence="2 4 5" type="ORF">SRAE_X000255400</name>
</gene>
<reference evidence="2" key="1">
    <citation type="submission" date="2014-09" db="EMBL/GenBank/DDBJ databases">
        <authorList>
            <person name="Aslett A.Martin."/>
        </authorList>
    </citation>
    <scope>NUCLEOTIDE SEQUENCE</scope>
    <source>
        <strain evidence="2">ED321 Heterogonic</strain>
    </source>
</reference>
<evidence type="ECO:0000313" key="4">
    <source>
        <dbReference type="WBParaSite" id="SRAE_X000255400.1"/>
    </source>
</evidence>
<name>A0A090KTP4_STRRB</name>
<dbReference type="OMA" id="ELHACHT"/>
<evidence type="ECO:0000313" key="3">
    <source>
        <dbReference type="Proteomes" id="UP000035682"/>
    </source>
</evidence>
<dbReference type="GeneID" id="36385635"/>
<keyword evidence="3" id="KW-1185">Reference proteome</keyword>
<dbReference type="WBParaSite" id="SRAE_X000255400.1">
    <property type="protein sequence ID" value="SRAE_X000255400.1"/>
    <property type="gene ID" value="WBGene00268141"/>
</dbReference>
<dbReference type="AlphaFoldDB" id="A0A090KTP4"/>
<proteinExistence type="predicted"/>
<protein>
    <submittedName>
        <fullName evidence="2 4">Uncharacterized protein</fullName>
    </submittedName>
</protein>
<reference evidence="3" key="2">
    <citation type="submission" date="2014-09" db="EMBL/GenBank/DDBJ databases">
        <authorList>
            <person name="Martin A.A."/>
        </authorList>
    </citation>
    <scope>NUCLEOTIDE SEQUENCE</scope>
    <source>
        <strain evidence="3">ED321</strain>
    </source>
</reference>
<dbReference type="WormBase" id="SRAE_X000255400">
    <property type="protein sequence ID" value="SRP02885"/>
    <property type="gene ID" value="WBGene00268141"/>
</dbReference>
<evidence type="ECO:0000256" key="1">
    <source>
        <dbReference type="SAM" id="Phobius"/>
    </source>
</evidence>
<dbReference type="RefSeq" id="XP_024499980.1">
    <property type="nucleotide sequence ID" value="XM_024645726.1"/>
</dbReference>
<dbReference type="Proteomes" id="UP000035682">
    <property type="component" value="Unplaced"/>
</dbReference>
<reference evidence="4" key="3">
    <citation type="submission" date="2020-12" db="UniProtKB">
        <authorList>
            <consortium name="WormBaseParasite"/>
        </authorList>
    </citation>
    <scope>IDENTIFICATION</scope>
</reference>
<keyword evidence="1" id="KW-0812">Transmembrane</keyword>
<evidence type="ECO:0000313" key="2">
    <source>
        <dbReference type="EMBL" id="CEF60771.1"/>
    </source>
</evidence>
<keyword evidence="1" id="KW-0472">Membrane</keyword>